<dbReference type="InterPro" id="IPR036758">
    <property type="entry name" value="At5g01610-like"/>
</dbReference>
<dbReference type="Proteomes" id="UP000008022">
    <property type="component" value="Unassembled WGS sequence"/>
</dbReference>
<dbReference type="PANTHER" id="PTHR31676">
    <property type="entry name" value="T31J12.3 PROTEIN-RELATED"/>
    <property type="match status" value="1"/>
</dbReference>
<reference evidence="4" key="1">
    <citation type="submission" date="2013-06" db="EMBL/GenBank/DDBJ databases">
        <authorList>
            <person name="Zhao Q."/>
        </authorList>
    </citation>
    <scope>NUCLEOTIDE SEQUENCE</scope>
    <source>
        <strain evidence="4">cv. W1943</strain>
    </source>
</reference>
<keyword evidence="1" id="KW-0472">Membrane</keyword>
<reference evidence="3" key="2">
    <citation type="submission" date="2015-06" db="UniProtKB">
        <authorList>
            <consortium name="EnsemblPlants"/>
        </authorList>
    </citation>
    <scope>IDENTIFICATION</scope>
</reference>
<dbReference type="HOGENOM" id="CLU_048350_0_0_1"/>
<dbReference type="Pfam" id="PF04398">
    <property type="entry name" value="DUF538"/>
    <property type="match status" value="3"/>
</dbReference>
<dbReference type="OMA" id="NCKPRIN"/>
<evidence type="ECO:0000313" key="4">
    <source>
        <dbReference type="Proteomes" id="UP000008022"/>
    </source>
</evidence>
<keyword evidence="1" id="KW-1133">Transmembrane helix</keyword>
<feature type="signal peptide" evidence="2">
    <location>
        <begin position="1"/>
        <end position="27"/>
    </location>
</feature>
<dbReference type="STRING" id="4529.A0A0E0R685"/>
<keyword evidence="2" id="KW-0732">Signal</keyword>
<dbReference type="InterPro" id="IPR007493">
    <property type="entry name" value="DUF538"/>
</dbReference>
<keyword evidence="1" id="KW-0812">Transmembrane</keyword>
<keyword evidence="4" id="KW-1185">Reference proteome</keyword>
<protein>
    <submittedName>
        <fullName evidence="3">Uncharacterized protein</fullName>
    </submittedName>
</protein>
<sequence>MASINHHLLLAAAAAVLLLAAAATATASRVTVTSLANTTSSSVAALGSSGIIAGGRAANASANTTAAAEPTVYEMLGKYGFPPGILPAGAQGYTLDAGDGSFQVTLPGDCVVDVQGYKLRYRSNIYGNVRAGSIDGLDGVSVKIAIVWVGIHDVEADGGDVTFHASAISKSSPADGFQTSPSCHTNMAKLIFLLAMVAFASTLLVSIAGAADNSTSPSSPSADPTAYDMLQRFGFPVGILPQGVQGYKLGDDGSSFEVYLAGDCEFRAAKKYVLHYSSRVAGQIAAGSITSLEGVKVKEAFAWFRISEVDVDGDQIKLHVGLYTATVAADQLAKLLAAAAALLLLLAAAAQALASSSSSPGSANLTATPTAYEMVERYGFPRGILPEGVESYVLRPDGSFEVRLSGDGNGGGDCEFRVGDGGAYLLRYGRRVAGVAMEGSIRSLEGVSVKVLFAWLGIGRVDRAGDDLRFFVGPLSAAFPLANFADCPRCRCGFDCDTAAAADVIAAS</sequence>
<dbReference type="AlphaFoldDB" id="A0A0E0R685"/>
<evidence type="ECO:0000256" key="1">
    <source>
        <dbReference type="SAM" id="Phobius"/>
    </source>
</evidence>
<organism evidence="3 4">
    <name type="scientific">Oryza rufipogon</name>
    <name type="common">Brownbeard rice</name>
    <name type="synonym">Asian wild rice</name>
    <dbReference type="NCBI Taxonomy" id="4529"/>
    <lineage>
        <taxon>Eukaryota</taxon>
        <taxon>Viridiplantae</taxon>
        <taxon>Streptophyta</taxon>
        <taxon>Embryophyta</taxon>
        <taxon>Tracheophyta</taxon>
        <taxon>Spermatophyta</taxon>
        <taxon>Magnoliopsida</taxon>
        <taxon>Liliopsida</taxon>
        <taxon>Poales</taxon>
        <taxon>Poaceae</taxon>
        <taxon>BOP clade</taxon>
        <taxon>Oryzoideae</taxon>
        <taxon>Oryzeae</taxon>
        <taxon>Oryzinae</taxon>
        <taxon>Oryza</taxon>
    </lineage>
</organism>
<proteinExistence type="predicted"/>
<dbReference type="PANTHER" id="PTHR31676:SF155">
    <property type="entry name" value="EXPRESSED PROTEIN"/>
    <property type="match status" value="1"/>
</dbReference>
<feature type="chain" id="PRO_5002372067" evidence="2">
    <location>
        <begin position="28"/>
        <end position="508"/>
    </location>
</feature>
<evidence type="ECO:0000256" key="2">
    <source>
        <dbReference type="SAM" id="SignalP"/>
    </source>
</evidence>
<dbReference type="eggNOG" id="ENOG502S26J">
    <property type="taxonomic scope" value="Eukaryota"/>
</dbReference>
<dbReference type="Gene3D" id="2.30.240.10">
    <property type="entry name" value="At5g01610-like"/>
    <property type="match status" value="3"/>
</dbReference>
<accession>A0A0E0R685</accession>
<evidence type="ECO:0000313" key="3">
    <source>
        <dbReference type="EnsemblPlants" id="ORUFI11G08180.1"/>
    </source>
</evidence>
<name>A0A0E0R685_ORYRU</name>
<feature type="transmembrane region" description="Helical" evidence="1">
    <location>
        <begin position="190"/>
        <end position="211"/>
    </location>
</feature>
<dbReference type="SUPFAM" id="SSF141562">
    <property type="entry name" value="At5g01610-like"/>
    <property type="match status" value="3"/>
</dbReference>
<dbReference type="Gramene" id="ORUFI11G08180.1">
    <property type="protein sequence ID" value="ORUFI11G08180.1"/>
    <property type="gene ID" value="ORUFI11G08180"/>
</dbReference>
<dbReference type="EnsemblPlants" id="ORUFI11G08180.1">
    <property type="protein sequence ID" value="ORUFI11G08180.1"/>
    <property type="gene ID" value="ORUFI11G08180"/>
</dbReference>